<reference evidence="1 2" key="1">
    <citation type="journal article" date="2018" name="Front. Microbiol.">
        <title>Genomic and genetic insights into a cosmopolitan fungus, Paecilomyces variotii (Eurotiales).</title>
        <authorList>
            <person name="Urquhart A.S."/>
            <person name="Mondo S.J."/>
            <person name="Makela M.R."/>
            <person name="Hane J.K."/>
            <person name="Wiebenga A."/>
            <person name="He G."/>
            <person name="Mihaltcheva S."/>
            <person name="Pangilinan J."/>
            <person name="Lipzen A."/>
            <person name="Barry K."/>
            <person name="de Vries R.P."/>
            <person name="Grigoriev I.V."/>
            <person name="Idnurm A."/>
        </authorList>
    </citation>
    <scope>NUCLEOTIDE SEQUENCE [LARGE SCALE GENOMIC DNA]</scope>
    <source>
        <strain evidence="1 2">CBS 101075</strain>
    </source>
</reference>
<sequence length="191" mass="22014">MQSQTDTNRPLYNSAIGVFDSSPDTSLILLLDMKSNGAAMWSLLQQQLEHFRQKDWLSYWDCRNRRFVSRPLTVVVTGNAPFEMVEANSTHRDIFYDAPLDDIQNPRYTVENSYYASTSMQASVGWPPAGRFTPRQIKSIKKQISIATEKRLKARYWNTPNWPISVRNSVWSFLIRSGVGVLNVDDLFELD</sequence>
<dbReference type="STRING" id="264951.A0A443HN19"/>
<accession>A0A443HN19</accession>
<dbReference type="GeneID" id="39598431"/>
<name>A0A443HN19_BYSSP</name>
<dbReference type="VEuPathDB" id="FungiDB:C8Q69DRAFT_446712"/>
<proteinExistence type="predicted"/>
<protein>
    <submittedName>
        <fullName evidence="1">Uncharacterized protein</fullName>
    </submittedName>
</protein>
<keyword evidence="2" id="KW-1185">Reference proteome</keyword>
<dbReference type="AlphaFoldDB" id="A0A443HN19"/>
<comment type="caution">
    <text evidence="1">The sequence shown here is derived from an EMBL/GenBank/DDBJ whole genome shotgun (WGS) entry which is preliminary data.</text>
</comment>
<gene>
    <name evidence="1" type="ORF">C8Q69DRAFT_446712</name>
</gene>
<evidence type="ECO:0000313" key="1">
    <source>
        <dbReference type="EMBL" id="RWQ93209.1"/>
    </source>
</evidence>
<evidence type="ECO:0000313" key="2">
    <source>
        <dbReference type="Proteomes" id="UP000283841"/>
    </source>
</evidence>
<dbReference type="RefSeq" id="XP_028482854.1">
    <property type="nucleotide sequence ID" value="XM_028629154.1"/>
</dbReference>
<dbReference type="PANTHER" id="PTHR31571:SF1">
    <property type="entry name" value="ALTERED INHERITANCE OF MITOCHONDRIA PROTEIN 6"/>
    <property type="match status" value="1"/>
</dbReference>
<dbReference type="InterPro" id="IPR051236">
    <property type="entry name" value="HAT_RTT109-like"/>
</dbReference>
<organism evidence="1 2">
    <name type="scientific">Byssochlamys spectabilis</name>
    <name type="common">Paecilomyces variotii</name>
    <dbReference type="NCBI Taxonomy" id="264951"/>
    <lineage>
        <taxon>Eukaryota</taxon>
        <taxon>Fungi</taxon>
        <taxon>Dikarya</taxon>
        <taxon>Ascomycota</taxon>
        <taxon>Pezizomycotina</taxon>
        <taxon>Eurotiomycetes</taxon>
        <taxon>Eurotiomycetidae</taxon>
        <taxon>Eurotiales</taxon>
        <taxon>Thermoascaceae</taxon>
        <taxon>Paecilomyces</taxon>
    </lineage>
</organism>
<dbReference type="Proteomes" id="UP000283841">
    <property type="component" value="Unassembled WGS sequence"/>
</dbReference>
<dbReference type="PANTHER" id="PTHR31571">
    <property type="entry name" value="ALTERED INHERITANCE OF MITOCHONDRIA PROTEIN 6"/>
    <property type="match status" value="1"/>
</dbReference>
<dbReference type="EMBL" id="RCNU01000010">
    <property type="protein sequence ID" value="RWQ93209.1"/>
    <property type="molecule type" value="Genomic_DNA"/>
</dbReference>